<dbReference type="Proteomes" id="UP000186804">
    <property type="component" value="Unassembled WGS sequence"/>
</dbReference>
<evidence type="ECO:0000313" key="2">
    <source>
        <dbReference type="Proteomes" id="UP000186804"/>
    </source>
</evidence>
<keyword evidence="2" id="KW-1185">Reference proteome</keyword>
<dbReference type="AlphaFoldDB" id="A0A1J4MS93"/>
<evidence type="ECO:0000313" key="1">
    <source>
        <dbReference type="EMBL" id="OII77121.1"/>
    </source>
</evidence>
<gene>
    <name evidence="1" type="ORF">cand_021030</name>
</gene>
<dbReference type="RefSeq" id="XP_067068967.1">
    <property type="nucleotide sequence ID" value="XM_067212333.1"/>
</dbReference>
<protein>
    <submittedName>
        <fullName evidence="1">Uncharacterized protein</fullName>
    </submittedName>
</protein>
<dbReference type="OrthoDB" id="338336at2759"/>
<name>A0A1J4MS93_9CRYT</name>
<dbReference type="EMBL" id="LRBS01000045">
    <property type="protein sequence ID" value="OII77121.1"/>
    <property type="molecule type" value="Genomic_DNA"/>
</dbReference>
<proteinExistence type="predicted"/>
<dbReference type="GeneID" id="92366287"/>
<reference evidence="1 2" key="1">
    <citation type="submission" date="2016-10" db="EMBL/GenBank/DDBJ databases">
        <title>Reductive evolution of mitochondrial metabolism and differential evolution of invasion-related proteins in Cryptosporidium.</title>
        <authorList>
            <person name="Liu S."/>
            <person name="Roellig D.M."/>
            <person name="Guo Y."/>
            <person name="Li N."/>
            <person name="Frace M.A."/>
            <person name="Tang K."/>
            <person name="Zhang L."/>
            <person name="Feng Y."/>
            <person name="Xiao L."/>
        </authorList>
    </citation>
    <scope>NUCLEOTIDE SEQUENCE [LARGE SCALE GENOMIC DNA]</scope>
    <source>
        <strain evidence="1">30847</strain>
    </source>
</reference>
<organism evidence="1 2">
    <name type="scientific">Cryptosporidium andersoni</name>
    <dbReference type="NCBI Taxonomy" id="117008"/>
    <lineage>
        <taxon>Eukaryota</taxon>
        <taxon>Sar</taxon>
        <taxon>Alveolata</taxon>
        <taxon>Apicomplexa</taxon>
        <taxon>Conoidasida</taxon>
        <taxon>Coccidia</taxon>
        <taxon>Eucoccidiorida</taxon>
        <taxon>Eimeriorina</taxon>
        <taxon>Cryptosporidiidae</taxon>
        <taxon>Cryptosporidium</taxon>
    </lineage>
</organism>
<accession>A0A1J4MS93</accession>
<comment type="caution">
    <text evidence="1">The sequence shown here is derived from an EMBL/GenBank/DDBJ whole genome shotgun (WGS) entry which is preliminary data.</text>
</comment>
<dbReference type="VEuPathDB" id="CryptoDB:cand_021030"/>
<sequence length="150" mass="17162">MEEQIDQQLNPSQQVPASMLYQSQLNVHPGMQGNYCQQIPPYQPYQSILRPDGYPTYTSQWPNTFYNNEPTQVVAPLQAPYLPNDAPVYYTSSHWDTNSYLPVGQYAGIYDPTVAAYQLPQSGSFQYVPEGAPVIPKKRSTRRRFLKFCC</sequence>